<dbReference type="AlphaFoldDB" id="A0A0A7GFK0"/>
<organism evidence="4 5">
    <name type="scientific">Geoglobus acetivorans</name>
    <dbReference type="NCBI Taxonomy" id="565033"/>
    <lineage>
        <taxon>Archaea</taxon>
        <taxon>Methanobacteriati</taxon>
        <taxon>Methanobacteriota</taxon>
        <taxon>Archaeoglobi</taxon>
        <taxon>Archaeoglobales</taxon>
        <taxon>Archaeoglobaceae</taxon>
        <taxon>Geoglobus</taxon>
    </lineage>
</organism>
<protein>
    <recommendedName>
        <fullName evidence="3">Probable chemoreceptor glutamine deamidase CheD</fullName>
        <ecNumber evidence="3">3.5.1.44</ecNumber>
    </recommendedName>
</protein>
<gene>
    <name evidence="3" type="primary">cheD</name>
    <name evidence="4" type="ORF">GACE_0670</name>
</gene>
<dbReference type="STRING" id="565033.GACE_0670"/>
<dbReference type="PANTHER" id="PTHR35147">
    <property type="entry name" value="CHEMORECEPTOR GLUTAMINE DEAMIDASE CHED-RELATED"/>
    <property type="match status" value="1"/>
</dbReference>
<evidence type="ECO:0000313" key="4">
    <source>
        <dbReference type="EMBL" id="AIY89722.1"/>
    </source>
</evidence>
<dbReference type="InterPro" id="IPR011324">
    <property type="entry name" value="Cytotoxic_necrot_fac-like_cat"/>
</dbReference>
<accession>A0A0A7GFK0</accession>
<comment type="catalytic activity">
    <reaction evidence="3">
        <text>L-glutaminyl-[protein] + H2O = L-glutamyl-[protein] + NH4(+)</text>
        <dbReference type="Rhea" id="RHEA:16441"/>
        <dbReference type="Rhea" id="RHEA-COMP:10207"/>
        <dbReference type="Rhea" id="RHEA-COMP:10208"/>
        <dbReference type="ChEBI" id="CHEBI:15377"/>
        <dbReference type="ChEBI" id="CHEBI:28938"/>
        <dbReference type="ChEBI" id="CHEBI:29973"/>
        <dbReference type="ChEBI" id="CHEBI:30011"/>
        <dbReference type="EC" id="3.5.1.44"/>
    </reaction>
</comment>
<sequence>MIHEHLIGIGEFRVVKGLAVLKTIGLGSCIGLALYDPYNKVGGLAHVMLPNSKNGTVKSAKYADHAVEMMLSAMKRLGSKESNIVAKLAGGAQIFKHMNMNLLKIGERNVDAIKNILESQGIKIVSEDVGGEVGRSVYFYTDSGKMLVRYSNGVELWI</sequence>
<evidence type="ECO:0000256" key="2">
    <source>
        <dbReference type="ARBA" id="ARBA00022801"/>
    </source>
</evidence>
<dbReference type="GO" id="GO:0050568">
    <property type="term" value="F:protein-glutamine glutaminase activity"/>
    <property type="evidence" value="ECO:0007669"/>
    <property type="project" value="UniProtKB-UniRule"/>
</dbReference>
<dbReference type="HAMAP" id="MF_01440">
    <property type="entry name" value="CheD"/>
    <property type="match status" value="1"/>
</dbReference>
<dbReference type="InterPro" id="IPR038592">
    <property type="entry name" value="CheD-like_sf"/>
</dbReference>
<dbReference type="Gene3D" id="3.30.1330.200">
    <property type="match status" value="1"/>
</dbReference>
<reference evidence="4 5" key="1">
    <citation type="journal article" date="2015" name="Appl. Environ. Microbiol.">
        <title>The Geoglobus acetivorans genome: Fe(III) reduction, acetate utilization, autotrophic growth, and degradation of aromatic compounds in a hyperthermophilic archaeon.</title>
        <authorList>
            <person name="Mardanov A.V."/>
            <person name="Slododkina G.B."/>
            <person name="Slobodkin A.I."/>
            <person name="Beletsky A.V."/>
            <person name="Gavrilov S.N."/>
            <person name="Kublanov I.V."/>
            <person name="Bonch-Osmolovskaya E.A."/>
            <person name="Skryabin K.G."/>
            <person name="Ravin N.V."/>
        </authorList>
    </citation>
    <scope>NUCLEOTIDE SEQUENCE [LARGE SCALE GENOMIC DNA]</scope>
    <source>
        <strain evidence="4 5">SBH6</strain>
    </source>
</reference>
<comment type="similarity">
    <text evidence="3">Belongs to the CheD family.</text>
</comment>
<proteinExistence type="inferred from homology"/>
<dbReference type="KEGG" id="gac:GACE_0670"/>
<dbReference type="SUPFAM" id="SSF64438">
    <property type="entry name" value="CNF1/YfiH-like putative cysteine hydrolases"/>
    <property type="match status" value="1"/>
</dbReference>
<evidence type="ECO:0000256" key="3">
    <source>
        <dbReference type="HAMAP-Rule" id="MF_01440"/>
    </source>
</evidence>
<dbReference type="GeneID" id="24797270"/>
<dbReference type="GO" id="GO:0006935">
    <property type="term" value="P:chemotaxis"/>
    <property type="evidence" value="ECO:0007669"/>
    <property type="project" value="UniProtKB-UniRule"/>
</dbReference>
<comment type="function">
    <text evidence="3">Probably deamidates glutamine residues to glutamate on methyl-accepting chemotaxis receptors (MCPs), playing an important role in chemotaxis.</text>
</comment>
<dbReference type="Proteomes" id="UP000030624">
    <property type="component" value="Chromosome"/>
</dbReference>
<dbReference type="CDD" id="cd16352">
    <property type="entry name" value="CheD"/>
    <property type="match status" value="1"/>
</dbReference>
<dbReference type="EC" id="3.5.1.44" evidence="3"/>
<keyword evidence="1 3" id="KW-0145">Chemotaxis</keyword>
<dbReference type="EMBL" id="CP009552">
    <property type="protein sequence ID" value="AIY89722.1"/>
    <property type="molecule type" value="Genomic_DNA"/>
</dbReference>
<evidence type="ECO:0000256" key="1">
    <source>
        <dbReference type="ARBA" id="ARBA00022500"/>
    </source>
</evidence>
<dbReference type="Pfam" id="PF03975">
    <property type="entry name" value="CheD"/>
    <property type="match status" value="1"/>
</dbReference>
<dbReference type="PANTHER" id="PTHR35147:SF1">
    <property type="entry name" value="CHEMORECEPTOR GLUTAMINE DEAMIDASE CHED-RELATED"/>
    <property type="match status" value="1"/>
</dbReference>
<dbReference type="HOGENOM" id="CLU_087854_2_0_2"/>
<dbReference type="eggNOG" id="arCOG02380">
    <property type="taxonomic scope" value="Archaea"/>
</dbReference>
<keyword evidence="2 3" id="KW-0378">Hydrolase</keyword>
<dbReference type="InterPro" id="IPR005659">
    <property type="entry name" value="Chemorcpt_Glu_NH3ase_CheD"/>
</dbReference>
<evidence type="ECO:0000313" key="5">
    <source>
        <dbReference type="Proteomes" id="UP000030624"/>
    </source>
</evidence>
<name>A0A0A7GFK0_GEOAI</name>
<dbReference type="RefSeq" id="WP_048091164.1">
    <property type="nucleotide sequence ID" value="NZ_CP009552.1"/>
</dbReference>